<dbReference type="HOGENOM" id="CLU_760046_0_0_11"/>
<dbReference type="KEGG" id="bbf:BBB_1223"/>
<dbReference type="EMBL" id="CP001361">
    <property type="protein sequence ID" value="AFL04815.1"/>
    <property type="molecule type" value="Genomic_DNA"/>
</dbReference>
<evidence type="ECO:0000313" key="1">
    <source>
        <dbReference type="EMBL" id="AFL04815.1"/>
    </source>
</evidence>
<dbReference type="PATRIC" id="fig|484020.3.peg.1206"/>
<dbReference type="Proteomes" id="UP000006173">
    <property type="component" value="Chromosome"/>
</dbReference>
<name>I3WIV2_BIFBI</name>
<gene>
    <name evidence="1" type="ORF">BBB_1223</name>
</gene>
<dbReference type="AlphaFoldDB" id="I3WIV2"/>
<protein>
    <submittedName>
        <fullName evidence="1">Uncharacterized protein</fullName>
    </submittedName>
</protein>
<proteinExistence type="predicted"/>
<sequence>MISCMNKLRDIGKYRLITNGDFDLCEADVFLLDSLVLIDIRNFYFDGLNPNSASGLHQLLVTMSPNKQVRPDVVFGFALAETCFRQEGFDRLRCRRIYRAVQTVVNWNQEKIDKAFDSRHPPVKRDKQWEKGKVSIPSPSMLGMDDGDPRSFIMPAYGALLHLLKLVQGANRHNGVEKFQEHCEWVREELGCVSAYARVIAAALLLGDEASKGKARSLLKVDHTRKSLGQKAWNAAWDAWFIQALDGYRLGMLVPPARLEHQSNYVGANAVLVTAKDQVWLDSITDFSVAFSPSAQKEISYPLICSTVTMHNQEAEKCLEEELRRDKLSFPEHIRNGDLIGKMSRAINNLENELNLPVRSFDVD</sequence>
<reference evidence="1 2" key="1">
    <citation type="journal article" date="2012" name="J. Bacteriol.">
        <title>Complete Genome Sequence of the Probiotic Bacterium Bifidobacterium bifidum Strain BGN4.</title>
        <authorList>
            <person name="Yu D.S."/>
            <person name="Jeong H."/>
            <person name="Lee D.H."/>
            <person name="Kwon S.K."/>
            <person name="Song J.Y."/>
            <person name="Kim B.K."/>
            <person name="Park M.S."/>
            <person name="Ji G.E."/>
            <person name="Oh T.K."/>
            <person name="Kim J.F."/>
        </authorList>
    </citation>
    <scope>NUCLEOTIDE SEQUENCE [LARGE SCALE GENOMIC DNA]</scope>
    <source>
        <strain evidence="1 2">BGN4</strain>
    </source>
</reference>
<accession>I3WIV2</accession>
<organism evidence="1 2">
    <name type="scientific">Bifidobacterium bifidum BGN4</name>
    <dbReference type="NCBI Taxonomy" id="484020"/>
    <lineage>
        <taxon>Bacteria</taxon>
        <taxon>Bacillati</taxon>
        <taxon>Actinomycetota</taxon>
        <taxon>Actinomycetes</taxon>
        <taxon>Bifidobacteriales</taxon>
        <taxon>Bifidobacteriaceae</taxon>
        <taxon>Bifidobacterium</taxon>
    </lineage>
</organism>
<evidence type="ECO:0000313" key="2">
    <source>
        <dbReference type="Proteomes" id="UP000006173"/>
    </source>
</evidence>